<keyword evidence="2" id="KW-0238">DNA-binding</keyword>
<dbReference type="SUPFAM" id="SSF51182">
    <property type="entry name" value="RmlC-like cupins"/>
    <property type="match status" value="1"/>
</dbReference>
<evidence type="ECO:0000313" key="7">
    <source>
        <dbReference type="Proteomes" id="UP000516370"/>
    </source>
</evidence>
<dbReference type="GO" id="GO:0043565">
    <property type="term" value="F:sequence-specific DNA binding"/>
    <property type="evidence" value="ECO:0007669"/>
    <property type="project" value="InterPro"/>
</dbReference>
<dbReference type="Gene3D" id="1.10.10.60">
    <property type="entry name" value="Homeodomain-like"/>
    <property type="match status" value="1"/>
</dbReference>
<dbReference type="Proteomes" id="UP000516370">
    <property type="component" value="Chromosome"/>
</dbReference>
<feature type="region of interest" description="Disordered" evidence="4">
    <location>
        <begin position="1"/>
        <end position="22"/>
    </location>
</feature>
<evidence type="ECO:0000256" key="4">
    <source>
        <dbReference type="SAM" id="MobiDB-lite"/>
    </source>
</evidence>
<feature type="domain" description="HTH araC/xylS-type" evidence="5">
    <location>
        <begin position="170"/>
        <end position="270"/>
    </location>
</feature>
<dbReference type="InterPro" id="IPR003313">
    <property type="entry name" value="AraC-bd"/>
</dbReference>
<keyword evidence="7" id="KW-1185">Reference proteome</keyword>
<keyword evidence="1" id="KW-0805">Transcription regulation</keyword>
<dbReference type="Pfam" id="PF12833">
    <property type="entry name" value="HTH_18"/>
    <property type="match status" value="1"/>
</dbReference>
<dbReference type="AlphaFoldDB" id="A0A7H1J751"/>
<dbReference type="EMBL" id="CP061081">
    <property type="protein sequence ID" value="QNT06317.1"/>
    <property type="molecule type" value="Genomic_DNA"/>
</dbReference>
<dbReference type="PROSITE" id="PS01124">
    <property type="entry name" value="HTH_ARAC_FAMILY_2"/>
    <property type="match status" value="1"/>
</dbReference>
<protein>
    <submittedName>
        <fullName evidence="6">Helix-turn-helix transcriptional regulator</fullName>
    </submittedName>
</protein>
<name>A0A7H1J751_9GAMM</name>
<dbReference type="PANTHER" id="PTHR11019">
    <property type="entry name" value="HTH-TYPE TRANSCRIPTIONAL REGULATOR NIMR"/>
    <property type="match status" value="1"/>
</dbReference>
<evidence type="ECO:0000256" key="1">
    <source>
        <dbReference type="ARBA" id="ARBA00023015"/>
    </source>
</evidence>
<proteinExistence type="predicted"/>
<dbReference type="InterPro" id="IPR011051">
    <property type="entry name" value="RmlC_Cupin_sf"/>
</dbReference>
<accession>A0A7H1J751</accession>
<dbReference type="Pfam" id="PF02311">
    <property type="entry name" value="AraC_binding"/>
    <property type="match status" value="1"/>
</dbReference>
<organism evidence="6 7">
    <name type="scientific">Marinomonas arctica</name>
    <dbReference type="NCBI Taxonomy" id="383750"/>
    <lineage>
        <taxon>Bacteria</taxon>
        <taxon>Pseudomonadati</taxon>
        <taxon>Pseudomonadota</taxon>
        <taxon>Gammaproteobacteria</taxon>
        <taxon>Oceanospirillales</taxon>
        <taxon>Oceanospirillaceae</taxon>
        <taxon>Marinomonas</taxon>
    </lineage>
</organism>
<dbReference type="InterPro" id="IPR009057">
    <property type="entry name" value="Homeodomain-like_sf"/>
</dbReference>
<dbReference type="RefSeq" id="WP_162623503.1">
    <property type="nucleotide sequence ID" value="NZ_BMLJ01000008.1"/>
</dbReference>
<dbReference type="PANTHER" id="PTHR11019:SF159">
    <property type="entry name" value="TRANSCRIPTIONAL REGULATOR-RELATED"/>
    <property type="match status" value="1"/>
</dbReference>
<dbReference type="CDD" id="cd06124">
    <property type="entry name" value="cupin_NimR-like_N"/>
    <property type="match status" value="1"/>
</dbReference>
<evidence type="ECO:0000313" key="6">
    <source>
        <dbReference type="EMBL" id="QNT06317.1"/>
    </source>
</evidence>
<dbReference type="SMART" id="SM00342">
    <property type="entry name" value="HTH_ARAC"/>
    <property type="match status" value="1"/>
</dbReference>
<evidence type="ECO:0000256" key="2">
    <source>
        <dbReference type="ARBA" id="ARBA00023125"/>
    </source>
</evidence>
<keyword evidence="3" id="KW-0804">Transcription</keyword>
<dbReference type="InterPro" id="IPR018060">
    <property type="entry name" value="HTH_AraC"/>
</dbReference>
<dbReference type="GO" id="GO:0003700">
    <property type="term" value="F:DNA-binding transcription factor activity"/>
    <property type="evidence" value="ECO:0007669"/>
    <property type="project" value="InterPro"/>
</dbReference>
<dbReference type="KEGG" id="mard:IBG28_01220"/>
<reference evidence="6 7" key="1">
    <citation type="submission" date="2020-09" db="EMBL/GenBank/DDBJ databases">
        <title>Complete genome sequence of an Arctic sea ice bacterium Marinomonas arctica BSI20414.</title>
        <authorList>
            <person name="Liao L."/>
            <person name="Chen B."/>
        </authorList>
    </citation>
    <scope>NUCLEOTIDE SEQUENCE [LARGE SCALE GENOMIC DNA]</scope>
    <source>
        <strain evidence="6 7">BSI20414</strain>
    </source>
</reference>
<gene>
    <name evidence="6" type="ORF">IBG28_01220</name>
</gene>
<dbReference type="SUPFAM" id="SSF46689">
    <property type="entry name" value="Homeodomain-like"/>
    <property type="match status" value="1"/>
</dbReference>
<evidence type="ECO:0000259" key="5">
    <source>
        <dbReference type="PROSITE" id="PS01124"/>
    </source>
</evidence>
<sequence>MSKSRVRDVRQEADRFKPSADKPIRVKARSMSTSVDVTPHHHTWGQLVFSDAGITKVSTSDSTHLVPPNHGLWIPPNMEHAATLLEHAKLFSVYLISREEADSELMSPEVWNTCQAFEISPLLHELIVKLSENTEEDLINKEYLAICTLIWGELRRARPLSLGVVLPKEKRLKTLCHTFLDSPSSSISLKSLCQHSGVSLSTASRLFQNQLGISFSQWRQQVILANALALAAQKMPINQIAYELGYSSPSIFSAMVTRMMGVPPKVFFKY</sequence>
<evidence type="ECO:0000256" key="3">
    <source>
        <dbReference type="ARBA" id="ARBA00023163"/>
    </source>
</evidence>